<keyword evidence="1" id="KW-1133">Transmembrane helix</keyword>
<keyword evidence="1" id="KW-0812">Transmembrane</keyword>
<feature type="transmembrane region" description="Helical" evidence="1">
    <location>
        <begin position="24"/>
        <end position="51"/>
    </location>
</feature>
<dbReference type="WBParaSite" id="L893_g16878.t1">
    <property type="protein sequence ID" value="L893_g16878.t1"/>
    <property type="gene ID" value="L893_g16878"/>
</dbReference>
<keyword evidence="1" id="KW-0472">Membrane</keyword>
<evidence type="ECO:0000256" key="1">
    <source>
        <dbReference type="SAM" id="Phobius"/>
    </source>
</evidence>
<dbReference type="Proteomes" id="UP000095287">
    <property type="component" value="Unplaced"/>
</dbReference>
<accession>A0A1I7YJ20</accession>
<reference evidence="3" key="1">
    <citation type="submission" date="2016-11" db="UniProtKB">
        <authorList>
            <consortium name="WormBaseParasite"/>
        </authorList>
    </citation>
    <scope>IDENTIFICATION</scope>
</reference>
<evidence type="ECO:0000313" key="3">
    <source>
        <dbReference type="WBParaSite" id="L893_g16878.t1"/>
    </source>
</evidence>
<proteinExistence type="predicted"/>
<dbReference type="AlphaFoldDB" id="A0A1I7YJ20"/>
<evidence type="ECO:0000313" key="2">
    <source>
        <dbReference type="Proteomes" id="UP000095287"/>
    </source>
</evidence>
<protein>
    <submittedName>
        <fullName evidence="3">G_PROTEIN_RECEP_F1_2 domain-containing protein</fullName>
    </submittedName>
</protein>
<sequence>METVCSLPRFDYIPEETHTKGNHYVIPVLIIIIGAFGISGNINIIVAVVPFRYISINTIQSIGRFSNAQIELRNRFDSTTMQSYSQSYYGYYTCSKLYRQAFIKQLIPGKKESLLCRSRGATVSVSSWSL</sequence>
<name>A0A1I7YJ20_9BILA</name>
<organism evidence="2 3">
    <name type="scientific">Steinernema glaseri</name>
    <dbReference type="NCBI Taxonomy" id="37863"/>
    <lineage>
        <taxon>Eukaryota</taxon>
        <taxon>Metazoa</taxon>
        <taxon>Ecdysozoa</taxon>
        <taxon>Nematoda</taxon>
        <taxon>Chromadorea</taxon>
        <taxon>Rhabditida</taxon>
        <taxon>Tylenchina</taxon>
        <taxon>Panagrolaimomorpha</taxon>
        <taxon>Strongyloidoidea</taxon>
        <taxon>Steinernematidae</taxon>
        <taxon>Steinernema</taxon>
    </lineage>
</organism>
<keyword evidence="2" id="KW-1185">Reference proteome</keyword>